<keyword evidence="1" id="KW-0812">Transmembrane</keyword>
<reference evidence="2 3" key="1">
    <citation type="submission" date="2021-03" db="EMBL/GenBank/DDBJ databases">
        <authorList>
            <person name="D'Agostino P."/>
            <person name="Huntemann M."/>
            <person name="Clum A."/>
            <person name="Spunde A."/>
            <person name="Palaniappan K."/>
            <person name="Ritter S."/>
            <person name="Mikhailova N."/>
            <person name="Chen I.-M."/>
            <person name="Stamatis D."/>
            <person name="Reddy T."/>
            <person name="O'Malley R."/>
            <person name="Daum C."/>
            <person name="Shapiro N."/>
            <person name="Ivanova N."/>
            <person name="Kyrpides N."/>
            <person name="Woyke T."/>
        </authorList>
    </citation>
    <scope>NUCLEOTIDE SEQUENCE [LARGE SCALE GENOMIC DNA]</scope>
    <source>
        <strain evidence="2 3">WS4403</strain>
    </source>
</reference>
<evidence type="ECO:0000313" key="3">
    <source>
        <dbReference type="Proteomes" id="UP001195624"/>
    </source>
</evidence>
<name>A0ABS4PHK2_9GAMM</name>
<gene>
    <name evidence="2" type="ORF">J2125_004891</name>
</gene>
<keyword evidence="3" id="KW-1185">Reference proteome</keyword>
<keyword evidence="1" id="KW-1133">Transmembrane helix</keyword>
<accession>A0ABS4PHK2</accession>
<sequence length="95" mass="10716">MIEHLLTGAELMTLRYWILQMTRVTIALLVLCRITGNIREIFYVRGLGRKLGQYYTIRLWGARPGALILMLIVENIVLMVAGIFALTILGDGVPN</sequence>
<dbReference type="Proteomes" id="UP001195624">
    <property type="component" value="Unassembled WGS sequence"/>
</dbReference>
<evidence type="ECO:0000256" key="1">
    <source>
        <dbReference type="SAM" id="Phobius"/>
    </source>
</evidence>
<evidence type="ECO:0008006" key="4">
    <source>
        <dbReference type="Google" id="ProtNLM"/>
    </source>
</evidence>
<protein>
    <recommendedName>
        <fullName evidence="4">ABC transporter permease</fullName>
    </recommendedName>
</protein>
<feature type="transmembrane region" description="Helical" evidence="1">
    <location>
        <begin position="66"/>
        <end position="89"/>
    </location>
</feature>
<feature type="transmembrane region" description="Helical" evidence="1">
    <location>
        <begin position="14"/>
        <end position="32"/>
    </location>
</feature>
<dbReference type="RefSeq" id="WP_026111910.1">
    <property type="nucleotide sequence ID" value="NZ_JAGGMQ010000002.1"/>
</dbReference>
<evidence type="ECO:0000313" key="2">
    <source>
        <dbReference type="EMBL" id="MBP2171595.1"/>
    </source>
</evidence>
<dbReference type="EMBL" id="JAGGMQ010000002">
    <property type="protein sequence ID" value="MBP2171595.1"/>
    <property type="molecule type" value="Genomic_DNA"/>
</dbReference>
<comment type="caution">
    <text evidence="2">The sequence shown here is derived from an EMBL/GenBank/DDBJ whole genome shotgun (WGS) entry which is preliminary data.</text>
</comment>
<proteinExistence type="predicted"/>
<organism evidence="2 3">
    <name type="scientific">Winslowiella toletana</name>
    <dbReference type="NCBI Taxonomy" id="92490"/>
    <lineage>
        <taxon>Bacteria</taxon>
        <taxon>Pseudomonadati</taxon>
        <taxon>Pseudomonadota</taxon>
        <taxon>Gammaproteobacteria</taxon>
        <taxon>Enterobacterales</taxon>
        <taxon>Erwiniaceae</taxon>
        <taxon>Winslowiella</taxon>
    </lineage>
</organism>
<reference evidence="3" key="2">
    <citation type="submission" date="2023-07" db="EMBL/GenBank/DDBJ databases">
        <title>Genome mining of underrepresented organisms for secondary metabolites.</title>
        <authorList>
            <person name="D'Agostino P.M."/>
        </authorList>
    </citation>
    <scope>NUCLEOTIDE SEQUENCE [LARGE SCALE GENOMIC DNA]</scope>
    <source>
        <strain evidence="3">WS4403</strain>
    </source>
</reference>
<keyword evidence="1" id="KW-0472">Membrane</keyword>